<dbReference type="Gene3D" id="1.10.1660.10">
    <property type="match status" value="1"/>
</dbReference>
<feature type="domain" description="HTH merR-type" evidence="4">
    <location>
        <begin position="12"/>
        <end position="81"/>
    </location>
</feature>
<keyword evidence="3" id="KW-0804">Transcription</keyword>
<dbReference type="PROSITE" id="PS50937">
    <property type="entry name" value="HTH_MERR_2"/>
    <property type="match status" value="1"/>
</dbReference>
<evidence type="ECO:0000256" key="1">
    <source>
        <dbReference type="ARBA" id="ARBA00023015"/>
    </source>
</evidence>
<keyword evidence="6" id="KW-1185">Reference proteome</keyword>
<dbReference type="PANTHER" id="PTHR30204:SF67">
    <property type="entry name" value="HTH-TYPE TRANSCRIPTIONAL REGULATOR MLRA-RELATED"/>
    <property type="match status" value="1"/>
</dbReference>
<dbReference type="InterPro" id="IPR009061">
    <property type="entry name" value="DNA-bd_dom_put_sf"/>
</dbReference>
<proteinExistence type="predicted"/>
<keyword evidence="2" id="KW-0238">DNA-binding</keyword>
<name>A0ABW8ND37_9GAMM</name>
<evidence type="ECO:0000256" key="3">
    <source>
        <dbReference type="ARBA" id="ARBA00023163"/>
    </source>
</evidence>
<reference evidence="5 6" key="1">
    <citation type="submission" date="2024-03" db="EMBL/GenBank/DDBJ databases">
        <title>High-quality draft genome sequence of Oceanobacter sp. wDCs-4.</title>
        <authorList>
            <person name="Dong C."/>
        </authorList>
    </citation>
    <scope>NUCLEOTIDE SEQUENCE [LARGE SCALE GENOMIC DNA]</scope>
    <source>
        <strain evidence="6">wDCs-4</strain>
    </source>
</reference>
<evidence type="ECO:0000313" key="5">
    <source>
        <dbReference type="EMBL" id="MFK4750847.1"/>
    </source>
</evidence>
<dbReference type="InterPro" id="IPR047057">
    <property type="entry name" value="MerR_fam"/>
</dbReference>
<dbReference type="Pfam" id="PF13411">
    <property type="entry name" value="MerR_1"/>
    <property type="match status" value="1"/>
</dbReference>
<dbReference type="SMART" id="SM00422">
    <property type="entry name" value="HTH_MERR"/>
    <property type="match status" value="1"/>
</dbReference>
<accession>A0ABW8ND37</accession>
<dbReference type="Proteomes" id="UP001620597">
    <property type="component" value="Unassembled WGS sequence"/>
</dbReference>
<keyword evidence="1" id="KW-0805">Transcription regulation</keyword>
<dbReference type="EMBL" id="JBBKTX010000001">
    <property type="protein sequence ID" value="MFK4750847.1"/>
    <property type="molecule type" value="Genomic_DNA"/>
</dbReference>
<protein>
    <submittedName>
        <fullName evidence="5">MerR family transcriptional regulator</fullName>
    </submittedName>
</protein>
<dbReference type="PANTHER" id="PTHR30204">
    <property type="entry name" value="REDOX-CYCLING DRUG-SENSING TRANSCRIPTIONAL ACTIVATOR SOXR"/>
    <property type="match status" value="1"/>
</dbReference>
<dbReference type="CDD" id="cd01104">
    <property type="entry name" value="HTH_MlrA-CarA"/>
    <property type="match status" value="1"/>
</dbReference>
<dbReference type="RefSeq" id="WP_416204415.1">
    <property type="nucleotide sequence ID" value="NZ_JBBKTX010000001.1"/>
</dbReference>
<evidence type="ECO:0000259" key="4">
    <source>
        <dbReference type="PROSITE" id="PS50937"/>
    </source>
</evidence>
<dbReference type="SUPFAM" id="SSF46955">
    <property type="entry name" value="Putative DNA-binding domain"/>
    <property type="match status" value="1"/>
</dbReference>
<gene>
    <name evidence="5" type="ORF">WG929_00355</name>
</gene>
<evidence type="ECO:0000256" key="2">
    <source>
        <dbReference type="ARBA" id="ARBA00023125"/>
    </source>
</evidence>
<organism evidence="5 6">
    <name type="scientific">Oceanobacter antarcticus</name>
    <dbReference type="NCBI Taxonomy" id="3133425"/>
    <lineage>
        <taxon>Bacteria</taxon>
        <taxon>Pseudomonadati</taxon>
        <taxon>Pseudomonadota</taxon>
        <taxon>Gammaproteobacteria</taxon>
        <taxon>Oceanospirillales</taxon>
        <taxon>Oceanospirillaceae</taxon>
        <taxon>Oceanobacter</taxon>
    </lineage>
</organism>
<sequence length="305" mass="34219">MTGNGSESHAAYYPIRIVSAETGINAITLRAWERRYGLIEPKRTAKGHRLYTEQDIQLIKRVIALLNRGIPISQAQAMLANGEADLDTPLTAAKPSQWQHYRELLQQATQDFDDRLLASTFDEVSQFFPVELALRFLFVPFYRQLRENSTQTLGSARLCFFTSFLQARLAWRLSESGTTPEQPRILLANCTRDSEINLLLLGLLIRQLGLGATRLSGLMALEQIIPLLNECRHWPVAVLQIEATPSTERIQQLHKIAAETGCPLFVTGQSSEFDSQLRQQGLVPLGDDYQIAALNVRDIVQGMTA</sequence>
<dbReference type="InterPro" id="IPR000551">
    <property type="entry name" value="MerR-type_HTH_dom"/>
</dbReference>
<comment type="caution">
    <text evidence="5">The sequence shown here is derived from an EMBL/GenBank/DDBJ whole genome shotgun (WGS) entry which is preliminary data.</text>
</comment>
<evidence type="ECO:0000313" key="6">
    <source>
        <dbReference type="Proteomes" id="UP001620597"/>
    </source>
</evidence>